<evidence type="ECO:0000256" key="3">
    <source>
        <dbReference type="ARBA" id="ARBA00022989"/>
    </source>
</evidence>
<dbReference type="GO" id="GO:0046873">
    <property type="term" value="F:metal ion transmembrane transporter activity"/>
    <property type="evidence" value="ECO:0007669"/>
    <property type="project" value="InterPro"/>
</dbReference>
<evidence type="ECO:0000256" key="5">
    <source>
        <dbReference type="SAM" id="MobiDB-lite"/>
    </source>
</evidence>
<keyword evidence="3" id="KW-1133">Transmembrane helix</keyword>
<dbReference type="Pfam" id="PF02535">
    <property type="entry name" value="Zip"/>
    <property type="match status" value="1"/>
</dbReference>
<feature type="region of interest" description="Disordered" evidence="5">
    <location>
        <begin position="104"/>
        <end position="136"/>
    </location>
</feature>
<comment type="caution">
    <text evidence="6">The sequence shown here is derived from an EMBL/GenBank/DDBJ whole genome shotgun (WGS) entry which is preliminary data.</text>
</comment>
<keyword evidence="2" id="KW-0812">Transmembrane</keyword>
<dbReference type="GO" id="GO:0016020">
    <property type="term" value="C:membrane"/>
    <property type="evidence" value="ECO:0007669"/>
    <property type="project" value="UniProtKB-SubCell"/>
</dbReference>
<evidence type="ECO:0000256" key="1">
    <source>
        <dbReference type="ARBA" id="ARBA00004141"/>
    </source>
</evidence>
<name>A0A8H7C2A4_AGABI</name>
<dbReference type="InterPro" id="IPR003689">
    <property type="entry name" value="ZIP"/>
</dbReference>
<comment type="subcellular location">
    <subcellularLocation>
        <location evidence="1">Membrane</location>
        <topology evidence="1">Multi-pass membrane protein</topology>
    </subcellularLocation>
</comment>
<reference evidence="6 7" key="1">
    <citation type="journal article" name="Sci. Rep.">
        <title>Telomere-to-telomere assembled and centromere annotated genomes of the two main subspecies of the button mushroom Agaricus bisporus reveal especially polymorphic chromosome ends.</title>
        <authorList>
            <person name="Sonnenberg A.S.M."/>
            <person name="Sedaghat-Telgerd N."/>
            <person name="Lavrijssen B."/>
            <person name="Ohm R.A."/>
            <person name="Hendrickx P.M."/>
            <person name="Scholtmeijer K."/>
            <person name="Baars J.J.P."/>
            <person name="van Peer A."/>
        </authorList>
    </citation>
    <scope>NUCLEOTIDE SEQUENCE [LARGE SCALE GENOMIC DNA]</scope>
    <source>
        <strain evidence="6 7">H119_p4</strain>
    </source>
</reference>
<gene>
    <name evidence="6" type="ORF">Agabi119p4_10396</name>
</gene>
<evidence type="ECO:0000256" key="2">
    <source>
        <dbReference type="ARBA" id="ARBA00022692"/>
    </source>
</evidence>
<proteinExistence type="predicted"/>
<protein>
    <submittedName>
        <fullName evidence="6">Uncharacterized protein</fullName>
    </submittedName>
</protein>
<accession>A0A8H7C2A4</accession>
<dbReference type="AlphaFoldDB" id="A0A8H7C2A4"/>
<evidence type="ECO:0000256" key="4">
    <source>
        <dbReference type="ARBA" id="ARBA00023136"/>
    </source>
</evidence>
<keyword evidence="4" id="KW-0472">Membrane</keyword>
<organism evidence="6 7">
    <name type="scientific">Agaricus bisporus var. burnettii</name>
    <dbReference type="NCBI Taxonomy" id="192524"/>
    <lineage>
        <taxon>Eukaryota</taxon>
        <taxon>Fungi</taxon>
        <taxon>Dikarya</taxon>
        <taxon>Basidiomycota</taxon>
        <taxon>Agaricomycotina</taxon>
        <taxon>Agaricomycetes</taxon>
        <taxon>Agaricomycetidae</taxon>
        <taxon>Agaricales</taxon>
        <taxon>Agaricineae</taxon>
        <taxon>Agaricaceae</taxon>
        <taxon>Agaricus</taxon>
    </lineage>
</organism>
<dbReference type="Proteomes" id="UP000629468">
    <property type="component" value="Unassembled WGS sequence"/>
</dbReference>
<dbReference type="EMBL" id="JABXXO010000014">
    <property type="protein sequence ID" value="KAF7760987.1"/>
    <property type="molecule type" value="Genomic_DNA"/>
</dbReference>
<feature type="compositionally biased region" description="Basic and acidic residues" evidence="5">
    <location>
        <begin position="115"/>
        <end position="125"/>
    </location>
</feature>
<sequence>MLVPRFRIPGILFFIGKHFGTGGRCFHWFFHDVPRLICPQIPKGVILATACIHLLQDSFGALQKGPAEEHFGNIGDYTGLIILVSLLSILLIEYFCDSYVEHLHSEPPQPPSPEKSQESSIERSPHPAFSPSTAVT</sequence>
<evidence type="ECO:0000313" key="6">
    <source>
        <dbReference type="EMBL" id="KAF7760987.1"/>
    </source>
</evidence>
<evidence type="ECO:0000313" key="7">
    <source>
        <dbReference type="Proteomes" id="UP000629468"/>
    </source>
</evidence>